<sequence length="182" mass="21550">MGKVLLLDLDDVCACHNERWVERFYEKTGILLDREEWSSWDLHEVYSESITKSLYEILQEPGFFRYLQPKSGCVEGVRTLYEVGFEIVFVTASPPTALYEKYEWIEEYFPFISKSNIVLTQRKDLVYGDILVDDGPHNLLRSPAKTKIVFDHAYNRHLQQFQRVKDWNELVRILRDYMEVGA</sequence>
<dbReference type="RefSeq" id="WP_347439202.1">
    <property type="nucleotide sequence ID" value="NZ_CP089291.1"/>
</dbReference>
<evidence type="ECO:0000313" key="2">
    <source>
        <dbReference type="EMBL" id="UOF92533.1"/>
    </source>
</evidence>
<name>A0ABY4CPW2_9BACL</name>
<dbReference type="InterPro" id="IPR036412">
    <property type="entry name" value="HAD-like_sf"/>
</dbReference>
<dbReference type="PANTHER" id="PTHR16504:SF4">
    <property type="entry name" value="5'(3')-DEOXYRIBONUCLEOTIDASE"/>
    <property type="match status" value="1"/>
</dbReference>
<gene>
    <name evidence="2" type="ORF">LSG31_10445</name>
</gene>
<protein>
    <submittedName>
        <fullName evidence="2">Uncharacterized protein</fullName>
    </submittedName>
</protein>
<accession>A0ABY4CPW2</accession>
<dbReference type="PANTHER" id="PTHR16504">
    <property type="entry name" value="5'(3')-DEOXYRIBONUCLEOTIDASE"/>
    <property type="match status" value="1"/>
</dbReference>
<evidence type="ECO:0000313" key="3">
    <source>
        <dbReference type="Proteomes" id="UP000830167"/>
    </source>
</evidence>
<organism evidence="2 3">
    <name type="scientific">Fodinisporobacter ferrooxydans</name>
    <dbReference type="NCBI Taxonomy" id="2901836"/>
    <lineage>
        <taxon>Bacteria</taxon>
        <taxon>Bacillati</taxon>
        <taxon>Bacillota</taxon>
        <taxon>Bacilli</taxon>
        <taxon>Bacillales</taxon>
        <taxon>Alicyclobacillaceae</taxon>
        <taxon>Fodinisporobacter</taxon>
    </lineage>
</organism>
<dbReference type="Gene3D" id="3.40.50.1000">
    <property type="entry name" value="HAD superfamily/HAD-like"/>
    <property type="match status" value="1"/>
</dbReference>
<comment type="similarity">
    <text evidence="1">Belongs to the 5'(3')-deoxyribonucleotidase family.</text>
</comment>
<proteinExistence type="inferred from homology"/>
<dbReference type="InterPro" id="IPR010708">
    <property type="entry name" value="5'(3')-deoxyribonucleotidase"/>
</dbReference>
<dbReference type="EMBL" id="CP089291">
    <property type="protein sequence ID" value="UOF92533.1"/>
    <property type="molecule type" value="Genomic_DNA"/>
</dbReference>
<keyword evidence="3" id="KW-1185">Reference proteome</keyword>
<dbReference type="InterPro" id="IPR023214">
    <property type="entry name" value="HAD_sf"/>
</dbReference>
<dbReference type="Pfam" id="PF06941">
    <property type="entry name" value="NT5C"/>
    <property type="match status" value="1"/>
</dbReference>
<dbReference type="SUPFAM" id="SSF56784">
    <property type="entry name" value="HAD-like"/>
    <property type="match status" value="1"/>
</dbReference>
<dbReference type="Proteomes" id="UP000830167">
    <property type="component" value="Chromosome"/>
</dbReference>
<reference evidence="2" key="1">
    <citation type="submission" date="2021-12" db="EMBL/GenBank/DDBJ databases">
        <title>Alicyclobacillaceae gen. nov., sp. nov., isolated from chalcocite enrichment system.</title>
        <authorList>
            <person name="Jiang Z."/>
        </authorList>
    </citation>
    <scope>NUCLEOTIDE SEQUENCE</scope>
    <source>
        <strain evidence="2">MYW30-H2</strain>
    </source>
</reference>
<evidence type="ECO:0000256" key="1">
    <source>
        <dbReference type="ARBA" id="ARBA00009589"/>
    </source>
</evidence>